<protein>
    <recommendedName>
        <fullName evidence="9">Mannan endo-1,4-beta-mannosidase</fullName>
    </recommendedName>
</protein>
<dbReference type="FunFam" id="2.80.10.50:FF:000056">
    <property type="entry name" value="Glucan 1,3-beta-glucosidase A"/>
    <property type="match status" value="1"/>
</dbReference>
<dbReference type="PANTHER" id="PTHR10551:SF14">
    <property type="entry name" value="CELLULASE CONTAINING PROTEIN, EXPRESSED"/>
    <property type="match status" value="1"/>
</dbReference>
<keyword evidence="8" id="KW-1185">Reference proteome</keyword>
<dbReference type="Gene3D" id="2.80.10.50">
    <property type="match status" value="1"/>
</dbReference>
<evidence type="ECO:0000256" key="4">
    <source>
        <dbReference type="RuleBase" id="RU361153"/>
    </source>
</evidence>
<evidence type="ECO:0008006" key="9">
    <source>
        <dbReference type="Google" id="ProtNLM"/>
    </source>
</evidence>
<comment type="caution">
    <text evidence="7">The sequence shown here is derived from an EMBL/GenBank/DDBJ whole genome shotgun (WGS) entry which is preliminary data.</text>
</comment>
<dbReference type="GO" id="GO:0000272">
    <property type="term" value="P:polysaccharide catabolic process"/>
    <property type="evidence" value="ECO:0007669"/>
    <property type="project" value="InterPro"/>
</dbReference>
<evidence type="ECO:0000256" key="2">
    <source>
        <dbReference type="ARBA" id="ARBA00022801"/>
    </source>
</evidence>
<sequence length="518" mass="57038">MFSQKGFGHFRSFSSFFFFIIAVLCITLSSLSNGGGLNAVPPSPIKSVNLGGWLVTEGWIKPSLFDGIPNKDFLDGTGLQLKSVTTNKYLCAESGGGTTIVANRIFPSGWETFKLWRIDEASFNFRVFNKQFVGINVNGTGASVVAVANSPGITETFQIVRNPNNTSLVRIRASNGLFLQAKSEVLVTADHPGGTGWRNDDPSVFVVSISGQLKGEFQVTNGYGPQRAPQVMRDHWKTFIVEEDFRWMSANGLNGVRIPVGWWIASDPTPPPPYVGGSLQALDSAFSWAQKYGLKVIINLHAAPGSQNGFEHSASRDGSLEWGSTNSNIQQTVAVIEFLAARYARSPNLYAVELINEPLAPGVSLDSLKSYYSAGYAAVRRHSSTAFVIMSNRLSSDPTELLPLATRLSGSVIDVHYYNLFSGVFVGMSVQQNINFVYTNRTADLNKITTTNGPLIFVGEWVAEWLVIGASKEDYQRFAKAQQEVYGRATFGWAYWTLKNVQNHWSLQWMINNGYIKL</sequence>
<dbReference type="CDD" id="cd00257">
    <property type="entry name" value="beta-trefoil_FSCN-like"/>
    <property type="match status" value="1"/>
</dbReference>
<reference evidence="7 8" key="1">
    <citation type="journal article" date="2023" name="Hortic Res">
        <title>Pangenome of water caltrop reveals structural variations and asymmetric subgenome divergence after allopolyploidization.</title>
        <authorList>
            <person name="Zhang X."/>
            <person name="Chen Y."/>
            <person name="Wang L."/>
            <person name="Yuan Y."/>
            <person name="Fang M."/>
            <person name="Shi L."/>
            <person name="Lu R."/>
            <person name="Comes H.P."/>
            <person name="Ma Y."/>
            <person name="Chen Y."/>
            <person name="Huang G."/>
            <person name="Zhou Y."/>
            <person name="Zheng Z."/>
            <person name="Qiu Y."/>
        </authorList>
    </citation>
    <scope>NUCLEOTIDE SEQUENCE [LARGE SCALE GENOMIC DNA]</scope>
    <source>
        <tissue evidence="7">Roots</tissue>
    </source>
</reference>
<feature type="domain" description="Glycoside hydrolase family 5" evidence="5">
    <location>
        <begin position="235"/>
        <end position="500"/>
    </location>
</feature>
<dbReference type="InterPro" id="IPR001547">
    <property type="entry name" value="Glyco_hydro_5"/>
</dbReference>
<dbReference type="GO" id="GO:0015629">
    <property type="term" value="C:actin cytoskeleton"/>
    <property type="evidence" value="ECO:0007669"/>
    <property type="project" value="TreeGrafter"/>
</dbReference>
<dbReference type="PANTHER" id="PTHR10551">
    <property type="entry name" value="FASCIN"/>
    <property type="match status" value="1"/>
</dbReference>
<dbReference type="Proteomes" id="UP001345219">
    <property type="component" value="Chromosome 15"/>
</dbReference>
<evidence type="ECO:0000259" key="5">
    <source>
        <dbReference type="Pfam" id="PF00150"/>
    </source>
</evidence>
<proteinExistence type="inferred from homology"/>
<dbReference type="GO" id="GO:0051017">
    <property type="term" value="P:actin filament bundle assembly"/>
    <property type="evidence" value="ECO:0007669"/>
    <property type="project" value="TreeGrafter"/>
</dbReference>
<dbReference type="Pfam" id="PF25490">
    <property type="entry name" value="DUF7910"/>
    <property type="match status" value="1"/>
</dbReference>
<dbReference type="InterPro" id="IPR008999">
    <property type="entry name" value="Actin-crosslinking"/>
</dbReference>
<evidence type="ECO:0000256" key="3">
    <source>
        <dbReference type="ARBA" id="ARBA00023295"/>
    </source>
</evidence>
<dbReference type="GO" id="GO:0004553">
    <property type="term" value="F:hydrolase activity, hydrolyzing O-glycosyl compounds"/>
    <property type="evidence" value="ECO:0007669"/>
    <property type="project" value="InterPro"/>
</dbReference>
<keyword evidence="3 4" id="KW-0326">Glycosidase</keyword>
<dbReference type="GO" id="GO:0016477">
    <property type="term" value="P:cell migration"/>
    <property type="evidence" value="ECO:0007669"/>
    <property type="project" value="TreeGrafter"/>
</dbReference>
<accession>A0AAN7Q2F5</accession>
<comment type="similarity">
    <text evidence="1 4">Belongs to the glycosyl hydrolase 5 (cellulase A) family.</text>
</comment>
<dbReference type="InterPro" id="IPR057232">
    <property type="entry name" value="DUF7910"/>
</dbReference>
<gene>
    <name evidence="7" type="ORF">SAY87_019627</name>
</gene>
<name>A0AAN7Q2F5_9MYRT</name>
<dbReference type="SUPFAM" id="SSF50405">
    <property type="entry name" value="Actin-crosslinking proteins"/>
    <property type="match status" value="1"/>
</dbReference>
<dbReference type="Pfam" id="PF00150">
    <property type="entry name" value="Cellulase"/>
    <property type="match status" value="1"/>
</dbReference>
<dbReference type="FunFam" id="3.20.20.80:FF:000067">
    <property type="entry name" value="Glucan 1,3-beta-glucosidase A"/>
    <property type="match status" value="1"/>
</dbReference>
<evidence type="ECO:0000313" key="7">
    <source>
        <dbReference type="EMBL" id="KAK4758326.1"/>
    </source>
</evidence>
<dbReference type="GO" id="GO:0051015">
    <property type="term" value="F:actin filament binding"/>
    <property type="evidence" value="ECO:0007669"/>
    <property type="project" value="InterPro"/>
</dbReference>
<dbReference type="SUPFAM" id="SSF51445">
    <property type="entry name" value="(Trans)glycosidases"/>
    <property type="match status" value="1"/>
</dbReference>
<dbReference type="EMBL" id="JAXIOK010000012">
    <property type="protein sequence ID" value="KAK4758326.1"/>
    <property type="molecule type" value="Genomic_DNA"/>
</dbReference>
<feature type="domain" description="DUF7910" evidence="6">
    <location>
        <begin position="70"/>
        <end position="209"/>
    </location>
</feature>
<evidence type="ECO:0000259" key="6">
    <source>
        <dbReference type="Pfam" id="PF25490"/>
    </source>
</evidence>
<dbReference type="GO" id="GO:0005737">
    <property type="term" value="C:cytoplasm"/>
    <property type="evidence" value="ECO:0007669"/>
    <property type="project" value="TreeGrafter"/>
</dbReference>
<dbReference type="InterPro" id="IPR010431">
    <property type="entry name" value="Fascin"/>
</dbReference>
<evidence type="ECO:0000256" key="1">
    <source>
        <dbReference type="ARBA" id="ARBA00005641"/>
    </source>
</evidence>
<dbReference type="GO" id="GO:0007163">
    <property type="term" value="P:establishment or maintenance of cell polarity"/>
    <property type="evidence" value="ECO:0007669"/>
    <property type="project" value="TreeGrafter"/>
</dbReference>
<dbReference type="AlphaFoldDB" id="A0AAN7Q2F5"/>
<dbReference type="Gene3D" id="3.20.20.80">
    <property type="entry name" value="Glycosidases"/>
    <property type="match status" value="1"/>
</dbReference>
<evidence type="ECO:0000313" key="8">
    <source>
        <dbReference type="Proteomes" id="UP001345219"/>
    </source>
</evidence>
<keyword evidence="2 4" id="KW-0378">Hydrolase</keyword>
<organism evidence="7 8">
    <name type="scientific">Trapa incisa</name>
    <dbReference type="NCBI Taxonomy" id="236973"/>
    <lineage>
        <taxon>Eukaryota</taxon>
        <taxon>Viridiplantae</taxon>
        <taxon>Streptophyta</taxon>
        <taxon>Embryophyta</taxon>
        <taxon>Tracheophyta</taxon>
        <taxon>Spermatophyta</taxon>
        <taxon>Magnoliopsida</taxon>
        <taxon>eudicotyledons</taxon>
        <taxon>Gunneridae</taxon>
        <taxon>Pentapetalae</taxon>
        <taxon>rosids</taxon>
        <taxon>malvids</taxon>
        <taxon>Myrtales</taxon>
        <taxon>Lythraceae</taxon>
        <taxon>Trapa</taxon>
    </lineage>
</organism>
<dbReference type="InterPro" id="IPR017853">
    <property type="entry name" value="GH"/>
</dbReference>